<evidence type="ECO:0008006" key="4">
    <source>
        <dbReference type="Google" id="ProtNLM"/>
    </source>
</evidence>
<protein>
    <recommendedName>
        <fullName evidence="4">Porin</fullName>
    </recommendedName>
</protein>
<evidence type="ECO:0000256" key="1">
    <source>
        <dbReference type="SAM" id="SignalP"/>
    </source>
</evidence>
<keyword evidence="1" id="KW-0732">Signal</keyword>
<organism evidence="2 3">
    <name type="scientific">Ruegeria intermedia</name>
    <dbReference type="NCBI Taxonomy" id="996115"/>
    <lineage>
        <taxon>Bacteria</taxon>
        <taxon>Pseudomonadati</taxon>
        <taxon>Pseudomonadota</taxon>
        <taxon>Alphaproteobacteria</taxon>
        <taxon>Rhodobacterales</taxon>
        <taxon>Roseobacteraceae</taxon>
        <taxon>Ruegeria</taxon>
    </lineage>
</organism>
<evidence type="ECO:0000313" key="3">
    <source>
        <dbReference type="Proteomes" id="UP000325134"/>
    </source>
</evidence>
<dbReference type="Proteomes" id="UP000325134">
    <property type="component" value="Unassembled WGS sequence"/>
</dbReference>
<reference evidence="2 3" key="1">
    <citation type="submission" date="2016-11" db="EMBL/GenBank/DDBJ databases">
        <authorList>
            <person name="Varghese N."/>
            <person name="Submissions S."/>
        </authorList>
    </citation>
    <scope>NUCLEOTIDE SEQUENCE [LARGE SCALE GENOMIC DNA]</scope>
    <source>
        <strain evidence="2 3">DSM 29341</strain>
    </source>
</reference>
<dbReference type="EMBL" id="FQVK01000002">
    <property type="protein sequence ID" value="SHE41577.1"/>
    <property type="molecule type" value="Genomic_DNA"/>
</dbReference>
<keyword evidence="3" id="KW-1185">Reference proteome</keyword>
<accession>A0A1M4TBH2</accession>
<gene>
    <name evidence="2" type="ORF">SAMN05444279_10296</name>
</gene>
<feature type="chain" id="PRO_5009907496" description="Porin" evidence="1">
    <location>
        <begin position="22"/>
        <end position="47"/>
    </location>
</feature>
<dbReference type="RefSeq" id="WP_223162408.1">
    <property type="nucleotide sequence ID" value="NZ_FQVK01000002.1"/>
</dbReference>
<sequence length="47" mass="4815">MKLIRALLSVLLIPAAQVALAEDWTGAYAGFTFGYTDADGPGGSGDN</sequence>
<dbReference type="AlphaFoldDB" id="A0A1M4TBH2"/>
<name>A0A1M4TBH2_9RHOB</name>
<feature type="signal peptide" evidence="1">
    <location>
        <begin position="1"/>
        <end position="21"/>
    </location>
</feature>
<proteinExistence type="predicted"/>
<evidence type="ECO:0000313" key="2">
    <source>
        <dbReference type="EMBL" id="SHE41577.1"/>
    </source>
</evidence>